<name>A0ABR0AQR0_9CRUS</name>
<dbReference type="EMBL" id="JAOYFB010000038">
    <property type="protein sequence ID" value="KAK4027456.1"/>
    <property type="molecule type" value="Genomic_DNA"/>
</dbReference>
<protein>
    <submittedName>
        <fullName evidence="1">Uncharacterized protein</fullName>
    </submittedName>
</protein>
<evidence type="ECO:0000313" key="2">
    <source>
        <dbReference type="Proteomes" id="UP001234178"/>
    </source>
</evidence>
<keyword evidence="2" id="KW-1185">Reference proteome</keyword>
<proteinExistence type="predicted"/>
<organism evidence="1 2">
    <name type="scientific">Daphnia magna</name>
    <dbReference type="NCBI Taxonomy" id="35525"/>
    <lineage>
        <taxon>Eukaryota</taxon>
        <taxon>Metazoa</taxon>
        <taxon>Ecdysozoa</taxon>
        <taxon>Arthropoda</taxon>
        <taxon>Crustacea</taxon>
        <taxon>Branchiopoda</taxon>
        <taxon>Diplostraca</taxon>
        <taxon>Cladocera</taxon>
        <taxon>Anomopoda</taxon>
        <taxon>Daphniidae</taxon>
        <taxon>Daphnia</taxon>
    </lineage>
</organism>
<comment type="caution">
    <text evidence="1">The sequence shown here is derived from an EMBL/GenBank/DDBJ whole genome shotgun (WGS) entry which is preliminary data.</text>
</comment>
<evidence type="ECO:0000313" key="1">
    <source>
        <dbReference type="EMBL" id="KAK4027456.1"/>
    </source>
</evidence>
<reference evidence="1 2" key="1">
    <citation type="journal article" date="2023" name="Nucleic Acids Res.">
        <title>The hologenome of Daphnia magna reveals possible DNA methylation and microbiome-mediated evolution of the host genome.</title>
        <authorList>
            <person name="Chaturvedi A."/>
            <person name="Li X."/>
            <person name="Dhandapani V."/>
            <person name="Marshall H."/>
            <person name="Kissane S."/>
            <person name="Cuenca-Cambronero M."/>
            <person name="Asole G."/>
            <person name="Calvet F."/>
            <person name="Ruiz-Romero M."/>
            <person name="Marangio P."/>
            <person name="Guigo R."/>
            <person name="Rago D."/>
            <person name="Mirbahai L."/>
            <person name="Eastwood N."/>
            <person name="Colbourne J.K."/>
            <person name="Zhou J."/>
            <person name="Mallon E."/>
            <person name="Orsini L."/>
        </authorList>
    </citation>
    <scope>NUCLEOTIDE SEQUENCE [LARGE SCALE GENOMIC DNA]</scope>
    <source>
        <strain evidence="1">LRV0_1</strain>
    </source>
</reference>
<sequence length="92" mass="10439">MYSHCSEGNWYAVLRQLQSTSSVFTVSRDRLRRLMVDGNDVSFPDVIHSFRLDMQLRTCLSCQALPAKLSYTFTCSGWTNPLATSTQLSRPS</sequence>
<gene>
    <name evidence="1" type="ORF">OUZ56_016502</name>
</gene>
<dbReference type="Proteomes" id="UP001234178">
    <property type="component" value="Unassembled WGS sequence"/>
</dbReference>
<accession>A0ABR0AQR0</accession>